<accession>A0ABM8CBZ5</accession>
<evidence type="ECO:0000313" key="1">
    <source>
        <dbReference type="EMBL" id="BDT60829.1"/>
    </source>
</evidence>
<keyword evidence="2" id="KW-1185">Reference proteome</keyword>
<dbReference type="EMBL" id="AP026966">
    <property type="protein sequence ID" value="BDT60829.1"/>
    <property type="molecule type" value="Genomic_DNA"/>
</dbReference>
<evidence type="ECO:0000313" key="2">
    <source>
        <dbReference type="Proteomes" id="UP001163336"/>
    </source>
</evidence>
<reference evidence="1" key="1">
    <citation type="submission" date="2022-11" db="EMBL/GenBank/DDBJ databases">
        <title>Isolation and characterization of PLA-degrading bacterium Massilia sp. from Antarctic soil.</title>
        <authorList>
            <person name="Sato K."/>
            <person name="Gomez-Fuentes C."/>
            <person name="Ahmad S.A."/>
            <person name="Zulkharnain A."/>
        </authorList>
    </citation>
    <scope>NUCLEOTIDE SEQUENCE</scope>
    <source>
        <strain evidence="1">N-3</strain>
    </source>
</reference>
<sequence>MSSPYIGEVMNHCPIKPFDFKMTRAVIVSGVPGNFCGHTLLATGGGWYFHVDGLKNRPWFMREEGYMRYLRENGKREIRRWIVQIPDPIGAHAKLVELLAKPWHWRVLPNNCVSFVEEVVKAGGSDAGMYFNCPAAEPFA</sequence>
<protein>
    <recommendedName>
        <fullName evidence="3">DUF4105 domain-containing protein</fullName>
    </recommendedName>
</protein>
<organism evidence="1 2">
    <name type="scientific">Massilia varians</name>
    <dbReference type="NCBI Taxonomy" id="457921"/>
    <lineage>
        <taxon>Bacteria</taxon>
        <taxon>Pseudomonadati</taxon>
        <taxon>Pseudomonadota</taxon>
        <taxon>Betaproteobacteria</taxon>
        <taxon>Burkholderiales</taxon>
        <taxon>Oxalobacteraceae</taxon>
        <taxon>Telluria group</taxon>
        <taxon>Massilia</taxon>
    </lineage>
</organism>
<evidence type="ECO:0008006" key="3">
    <source>
        <dbReference type="Google" id="ProtNLM"/>
    </source>
</evidence>
<dbReference type="RefSeq" id="WP_281910195.1">
    <property type="nucleotide sequence ID" value="NZ_AP026966.1"/>
</dbReference>
<proteinExistence type="predicted"/>
<dbReference type="Proteomes" id="UP001163336">
    <property type="component" value="Chromosome"/>
</dbReference>
<gene>
    <name evidence="1" type="ORF">MasN3_43230</name>
</gene>
<name>A0ABM8CBZ5_9BURK</name>